<dbReference type="EMBL" id="LXQA010369256">
    <property type="protein sequence ID" value="MCI47220.1"/>
    <property type="molecule type" value="Genomic_DNA"/>
</dbReference>
<evidence type="ECO:0000313" key="1">
    <source>
        <dbReference type="EMBL" id="MCI47220.1"/>
    </source>
</evidence>
<dbReference type="Proteomes" id="UP000265520">
    <property type="component" value="Unassembled WGS sequence"/>
</dbReference>
<organism evidence="1 2">
    <name type="scientific">Trifolium medium</name>
    <dbReference type="NCBI Taxonomy" id="97028"/>
    <lineage>
        <taxon>Eukaryota</taxon>
        <taxon>Viridiplantae</taxon>
        <taxon>Streptophyta</taxon>
        <taxon>Embryophyta</taxon>
        <taxon>Tracheophyta</taxon>
        <taxon>Spermatophyta</taxon>
        <taxon>Magnoliopsida</taxon>
        <taxon>eudicotyledons</taxon>
        <taxon>Gunneridae</taxon>
        <taxon>Pentapetalae</taxon>
        <taxon>rosids</taxon>
        <taxon>fabids</taxon>
        <taxon>Fabales</taxon>
        <taxon>Fabaceae</taxon>
        <taxon>Papilionoideae</taxon>
        <taxon>50 kb inversion clade</taxon>
        <taxon>NPAAA clade</taxon>
        <taxon>Hologalegina</taxon>
        <taxon>IRL clade</taxon>
        <taxon>Trifolieae</taxon>
        <taxon>Trifolium</taxon>
    </lineage>
</organism>
<dbReference type="AlphaFoldDB" id="A0A392SGY6"/>
<name>A0A392SGY6_9FABA</name>
<proteinExistence type="predicted"/>
<protein>
    <submittedName>
        <fullName evidence="1">Uncharacterized protein</fullName>
    </submittedName>
</protein>
<accession>A0A392SGY6</accession>
<comment type="caution">
    <text evidence="1">The sequence shown here is derived from an EMBL/GenBank/DDBJ whole genome shotgun (WGS) entry which is preliminary data.</text>
</comment>
<evidence type="ECO:0000313" key="2">
    <source>
        <dbReference type="Proteomes" id="UP000265520"/>
    </source>
</evidence>
<keyword evidence="2" id="KW-1185">Reference proteome</keyword>
<sequence length="69" mass="7687">MLAAVNVLLYIRCCPRHALLWSLLQSYLVVITIAKIDVIAFAKTDAITIIETIIITVTQQVAMLKNLSM</sequence>
<reference evidence="1 2" key="1">
    <citation type="journal article" date="2018" name="Front. Plant Sci.">
        <title>Red Clover (Trifolium pratense) and Zigzag Clover (T. medium) - A Picture of Genomic Similarities and Differences.</title>
        <authorList>
            <person name="Dluhosova J."/>
            <person name="Istvanek J."/>
            <person name="Nedelnik J."/>
            <person name="Repkova J."/>
        </authorList>
    </citation>
    <scope>NUCLEOTIDE SEQUENCE [LARGE SCALE GENOMIC DNA]</scope>
    <source>
        <strain evidence="2">cv. 10/8</strain>
        <tissue evidence="1">Leaf</tissue>
    </source>
</reference>